<keyword evidence="2" id="KW-0813">Transport</keyword>
<dbReference type="Gene3D" id="3.40.50.300">
    <property type="entry name" value="P-loop containing nucleotide triphosphate hydrolases"/>
    <property type="match status" value="2"/>
</dbReference>
<keyword evidence="4" id="KW-0677">Repeat</keyword>
<feature type="transmembrane region" description="Helical" evidence="9">
    <location>
        <begin position="875"/>
        <end position="898"/>
    </location>
</feature>
<evidence type="ECO:0000256" key="3">
    <source>
        <dbReference type="ARBA" id="ARBA00022692"/>
    </source>
</evidence>
<dbReference type="OrthoDB" id="6500128at2759"/>
<dbReference type="Proteomes" id="UP000794436">
    <property type="component" value="Unassembled WGS sequence"/>
</dbReference>
<dbReference type="SUPFAM" id="SSF52540">
    <property type="entry name" value="P-loop containing nucleoside triphosphate hydrolases"/>
    <property type="match status" value="2"/>
</dbReference>
<evidence type="ECO:0000256" key="2">
    <source>
        <dbReference type="ARBA" id="ARBA00022448"/>
    </source>
</evidence>
<protein>
    <submittedName>
        <fullName evidence="12">Uncharacterized protein</fullName>
    </submittedName>
</protein>
<evidence type="ECO:0000256" key="4">
    <source>
        <dbReference type="ARBA" id="ARBA00022737"/>
    </source>
</evidence>
<organism evidence="12 13">
    <name type="scientific">Pythium oligandrum</name>
    <name type="common">Mycoparasitic fungus</name>
    <dbReference type="NCBI Taxonomy" id="41045"/>
    <lineage>
        <taxon>Eukaryota</taxon>
        <taxon>Sar</taxon>
        <taxon>Stramenopiles</taxon>
        <taxon>Oomycota</taxon>
        <taxon>Peronosporomycetes</taxon>
        <taxon>Pythiales</taxon>
        <taxon>Pythiaceae</taxon>
        <taxon>Pythium</taxon>
    </lineage>
</organism>
<dbReference type="FunFam" id="3.40.50.300:FF:000163">
    <property type="entry name" value="Multidrug resistance-associated protein member 4"/>
    <property type="match status" value="1"/>
</dbReference>
<dbReference type="CDD" id="cd03250">
    <property type="entry name" value="ABCC_MRP_domain1"/>
    <property type="match status" value="1"/>
</dbReference>
<feature type="transmembrane region" description="Helical" evidence="9">
    <location>
        <begin position="291"/>
        <end position="310"/>
    </location>
</feature>
<evidence type="ECO:0000256" key="1">
    <source>
        <dbReference type="ARBA" id="ARBA00004128"/>
    </source>
</evidence>
<evidence type="ECO:0000259" key="11">
    <source>
        <dbReference type="PROSITE" id="PS50929"/>
    </source>
</evidence>
<evidence type="ECO:0000256" key="8">
    <source>
        <dbReference type="ARBA" id="ARBA00023136"/>
    </source>
</evidence>
<keyword evidence="3 9" id="KW-0812">Transmembrane</keyword>
<evidence type="ECO:0000256" key="9">
    <source>
        <dbReference type="SAM" id="Phobius"/>
    </source>
</evidence>
<feature type="transmembrane region" description="Helical" evidence="9">
    <location>
        <begin position="963"/>
        <end position="996"/>
    </location>
</feature>
<name>A0A8K1CFR1_PYTOL</name>
<proteinExistence type="predicted"/>
<gene>
    <name evidence="12" type="ORF">Poli38472_009702</name>
</gene>
<keyword evidence="7 9" id="KW-1133">Transmembrane helix</keyword>
<feature type="domain" description="ABC transporter" evidence="10">
    <location>
        <begin position="512"/>
        <end position="749"/>
    </location>
</feature>
<reference evidence="12" key="1">
    <citation type="submission" date="2019-03" db="EMBL/GenBank/DDBJ databases">
        <title>Long read genome sequence of the mycoparasitic Pythium oligandrum ATCC 38472 isolated from sugarbeet rhizosphere.</title>
        <authorList>
            <person name="Gaulin E."/>
        </authorList>
    </citation>
    <scope>NUCLEOTIDE SEQUENCE</scope>
    <source>
        <strain evidence="12">ATCC 38472_TT</strain>
    </source>
</reference>
<feature type="transmembrane region" description="Helical" evidence="9">
    <location>
        <begin position="316"/>
        <end position="333"/>
    </location>
</feature>
<dbReference type="FunFam" id="1.20.1560.10:FF:000123">
    <property type="entry name" value="Mini-chromosome maintenance complex-binding protein"/>
    <property type="match status" value="1"/>
</dbReference>
<keyword evidence="13" id="KW-1185">Reference proteome</keyword>
<dbReference type="GO" id="GO:0016887">
    <property type="term" value="F:ATP hydrolysis activity"/>
    <property type="evidence" value="ECO:0007669"/>
    <property type="project" value="InterPro"/>
</dbReference>
<dbReference type="PROSITE" id="PS50893">
    <property type="entry name" value="ABC_TRANSPORTER_2"/>
    <property type="match status" value="2"/>
</dbReference>
<feature type="transmembrane region" description="Helical" evidence="9">
    <location>
        <begin position="396"/>
        <end position="420"/>
    </location>
</feature>
<feature type="transmembrane region" description="Helical" evidence="9">
    <location>
        <begin position="831"/>
        <end position="855"/>
    </location>
</feature>
<dbReference type="FunFam" id="3.40.50.300:FF:000997">
    <property type="entry name" value="Multidrug resistance-associated protein 1"/>
    <property type="match status" value="1"/>
</dbReference>
<evidence type="ECO:0000313" key="13">
    <source>
        <dbReference type="Proteomes" id="UP000794436"/>
    </source>
</evidence>
<dbReference type="InterPro" id="IPR027417">
    <property type="entry name" value="P-loop_NTPase"/>
</dbReference>
<keyword evidence="5" id="KW-0547">Nucleotide-binding</keyword>
<dbReference type="InterPro" id="IPR050173">
    <property type="entry name" value="ABC_transporter_C-like"/>
</dbReference>
<comment type="caution">
    <text evidence="12">The sequence shown here is derived from an EMBL/GenBank/DDBJ whole genome shotgun (WGS) entry which is preliminary data.</text>
</comment>
<accession>A0A8K1CFR1</accession>
<dbReference type="InterPro" id="IPR044746">
    <property type="entry name" value="ABCC_6TM_D1"/>
</dbReference>
<evidence type="ECO:0000256" key="7">
    <source>
        <dbReference type="ARBA" id="ARBA00022989"/>
    </source>
</evidence>
<dbReference type="GO" id="GO:0140359">
    <property type="term" value="F:ABC-type transporter activity"/>
    <property type="evidence" value="ECO:0007669"/>
    <property type="project" value="InterPro"/>
</dbReference>
<evidence type="ECO:0000313" key="12">
    <source>
        <dbReference type="EMBL" id="TMW62209.1"/>
    </source>
</evidence>
<dbReference type="SMART" id="SM00382">
    <property type="entry name" value="AAA"/>
    <property type="match status" value="2"/>
</dbReference>
<keyword evidence="6" id="KW-0067">ATP-binding</keyword>
<sequence length="1398" mass="155531">MLYKAHPHEKRWVKRMDDSDEWLVPFLNWPCGRQAVVMTKDEDTAYVAVPPTPQGDLREPARSKKKLTLAEKYALEPPFRAREHPLHTASLLSAYTTDWFQPIVALGYQKVLEKDDIWPVCPGDTCDALEERFKQHYDILSEQQTDPATRNGNWWVSRFGVALLRTFRMDLFNIYGNYALYVAMMVLQPFIAQAMLDYLNDEENIFHIKSGVVLVFLMTIVSLIGVSCLNYGFFVSSWIGANMRSIIMDVVYQKALRLSSTARQKYTTGEIVTLMSVDAERIFGSVIQGPWILVSPLAFVITIVVVAILYGIVPAVAGAVVMVLVLFCSVKLGDRIGEVQLKLLNVVEERVKVTSEALQGIRVMKFYAWEDSLARRVEKMRSIEVGLYRRFHYLNVINISLLFLLPMIMCAVIFGIYAALEGTISVTDAFVMIAMVNISRYGVNQFPLAIANLSQAKVAFRRLDTYMESDELGSSRSEGKLSNGAHSENGSISIRDAHFIWTESNTSSVPEVVVDDIDASTAEAVPEGSVPSLVEAQNVFSLEGVNLEVEPGSLVMIVGTVGSGKTSLLNALLGEMKRMSGVCDVNGEIAFVSQESWIRNASMKENILFETPFDPQRYEQVLEATQLALDLHALPNGDQTEIGERGINLSGGQKARVTIARAMYRENYDILILDDPLSAVDPHVAHAIFNECILGLAKDKTRLLVLNSHYDLLPHADKILVVQHGRIVGDGKYGEILAQFPDLGVQTQKMNSTEENVIDEHESVDVEKVQGHAAAHAAATAVVVTTPVVVSGDEEAKKDEPARLVQEEDRVKGKVSGQTYRTYFDETGYNGVLVVVVLVLIFGIAQTIKVGGDWWQGYWAKQMPRRGVDSSYSDVWYICWYIGLIVVCTVVTLARGVVLMESCMRSAKNLHDELFRRVLNAPVNQYFDITPVGRILNRFSNDLDQVDSNLPQQYHSLFQAATLVLGCLVVCGVASFWIALSYIPMIFIFVITGLYYKRSSREIKRLEGITRTPIFNLFSETLNGLDTIRAFQMEDKFVALNKVAVDDNASFYFNYWGAGRWLSVRLDWLSVVIIFVVSLYIILSKGSIAPTVAGLSITYSLMLTSMVQWCIRAVDLTDNAMTSVERLLHFRTIPAESNDSDCTPINPEAWPSTGSIQFDNLCLKYRPELPLVLRGVSMDIAGGEKVGICGRTGAGKSSLMIALFRITEFESGSLFIDGVDISQLKLRELRRSLAIIPQDPVLFSGSLRENLDPYGDYSDEAIWNVLKQVHLADAVTKWGAGLEFIVSERGDNLSVGQRQLVCIGRALLKDSKIVVLDEATANVDSATDNLIQATIKETFRHKTVLIIAHRINTIMHCDKIAVMDAGKVAEFGSPAELLRQSDSIFSSLAQRSAGATEE</sequence>
<feature type="domain" description="ABC transmembrane type-1" evidence="11">
    <location>
        <begin position="831"/>
        <end position="1119"/>
    </location>
</feature>
<evidence type="ECO:0000256" key="5">
    <source>
        <dbReference type="ARBA" id="ARBA00022741"/>
    </source>
</evidence>
<dbReference type="InterPro" id="IPR036640">
    <property type="entry name" value="ABC1_TM_sf"/>
</dbReference>
<evidence type="ECO:0000259" key="10">
    <source>
        <dbReference type="PROSITE" id="PS50893"/>
    </source>
</evidence>
<dbReference type="PROSITE" id="PS00211">
    <property type="entry name" value="ABC_TRANSPORTER_1"/>
    <property type="match status" value="2"/>
</dbReference>
<comment type="subcellular location">
    <subcellularLocation>
        <location evidence="1">Vacuole membrane</location>
        <topology evidence="1">Multi-pass membrane protein</topology>
    </subcellularLocation>
</comment>
<feature type="transmembrane region" description="Helical" evidence="9">
    <location>
        <begin position="1066"/>
        <end position="1083"/>
    </location>
</feature>
<dbReference type="PANTHER" id="PTHR24223:SF443">
    <property type="entry name" value="MULTIDRUG-RESISTANCE LIKE PROTEIN 1, ISOFORM I"/>
    <property type="match status" value="1"/>
</dbReference>
<dbReference type="CDD" id="cd18579">
    <property type="entry name" value="ABC_6TM_ABCC_D1"/>
    <property type="match status" value="1"/>
</dbReference>
<dbReference type="InterPro" id="IPR003593">
    <property type="entry name" value="AAA+_ATPase"/>
</dbReference>
<dbReference type="CDD" id="cd18580">
    <property type="entry name" value="ABC_6TM_ABCC_D2"/>
    <property type="match status" value="1"/>
</dbReference>
<dbReference type="Pfam" id="PF00664">
    <property type="entry name" value="ABC_membrane"/>
    <property type="match status" value="2"/>
</dbReference>
<feature type="transmembrane region" description="Helical" evidence="9">
    <location>
        <begin position="212"/>
        <end position="234"/>
    </location>
</feature>
<feature type="domain" description="ABC transmembrane type-1" evidence="11">
    <location>
        <begin position="179"/>
        <end position="455"/>
    </location>
</feature>
<dbReference type="PANTHER" id="PTHR24223">
    <property type="entry name" value="ATP-BINDING CASSETTE SUB-FAMILY C"/>
    <property type="match status" value="1"/>
</dbReference>
<dbReference type="EMBL" id="SPLM01000074">
    <property type="protein sequence ID" value="TMW62209.1"/>
    <property type="molecule type" value="Genomic_DNA"/>
</dbReference>
<dbReference type="InterPro" id="IPR003439">
    <property type="entry name" value="ABC_transporter-like_ATP-bd"/>
</dbReference>
<keyword evidence="8 9" id="KW-0472">Membrane</keyword>
<evidence type="ECO:0000256" key="6">
    <source>
        <dbReference type="ARBA" id="ARBA00022840"/>
    </source>
</evidence>
<dbReference type="InterPro" id="IPR017871">
    <property type="entry name" value="ABC_transporter-like_CS"/>
</dbReference>
<dbReference type="InterPro" id="IPR044726">
    <property type="entry name" value="ABCC_6TM_D2"/>
</dbReference>
<feature type="domain" description="ABC transporter" evidence="10">
    <location>
        <begin position="1156"/>
        <end position="1390"/>
    </location>
</feature>
<dbReference type="GO" id="GO:0005524">
    <property type="term" value="F:ATP binding"/>
    <property type="evidence" value="ECO:0007669"/>
    <property type="project" value="UniProtKB-KW"/>
</dbReference>
<dbReference type="GO" id="GO:0005774">
    <property type="term" value="C:vacuolar membrane"/>
    <property type="evidence" value="ECO:0007669"/>
    <property type="project" value="UniProtKB-SubCell"/>
</dbReference>
<dbReference type="CDD" id="cd03244">
    <property type="entry name" value="ABCC_MRP_domain2"/>
    <property type="match status" value="1"/>
</dbReference>
<dbReference type="Pfam" id="PF00005">
    <property type="entry name" value="ABC_tran"/>
    <property type="match status" value="2"/>
</dbReference>
<dbReference type="SUPFAM" id="SSF90123">
    <property type="entry name" value="ABC transporter transmembrane region"/>
    <property type="match status" value="2"/>
</dbReference>
<dbReference type="InterPro" id="IPR011527">
    <property type="entry name" value="ABC1_TM_dom"/>
</dbReference>
<dbReference type="PROSITE" id="PS50929">
    <property type="entry name" value="ABC_TM1F"/>
    <property type="match status" value="2"/>
</dbReference>
<feature type="transmembrane region" description="Helical" evidence="9">
    <location>
        <begin position="174"/>
        <end position="192"/>
    </location>
</feature>
<dbReference type="Gene3D" id="1.20.1560.10">
    <property type="entry name" value="ABC transporter type 1, transmembrane domain"/>
    <property type="match status" value="2"/>
</dbReference>